<dbReference type="PANTHER" id="PTHR43767">
    <property type="entry name" value="LONG-CHAIN-FATTY-ACID--COA LIGASE"/>
    <property type="match status" value="1"/>
</dbReference>
<keyword evidence="2 6" id="KW-0436">Ligase</keyword>
<dbReference type="InterPro" id="IPR042099">
    <property type="entry name" value="ANL_N_sf"/>
</dbReference>
<reference evidence="6 7" key="1">
    <citation type="submission" date="2019-02" db="EMBL/GenBank/DDBJ databases">
        <title>Sequencing the genomes of 1000 actinobacteria strains.</title>
        <authorList>
            <person name="Klenk H.-P."/>
        </authorList>
    </citation>
    <scope>NUCLEOTIDE SEQUENCE [LARGE SCALE GENOMIC DNA]</scope>
    <source>
        <strain evidence="6 7">DSM 45779</strain>
    </source>
</reference>
<comment type="caution">
    <text evidence="6">The sequence shown here is derived from an EMBL/GenBank/DDBJ whole genome shotgun (WGS) entry which is preliminary data.</text>
</comment>
<dbReference type="GO" id="GO:0016878">
    <property type="term" value="F:acid-thiol ligase activity"/>
    <property type="evidence" value="ECO:0007669"/>
    <property type="project" value="UniProtKB-ARBA"/>
</dbReference>
<dbReference type="Pfam" id="PF13193">
    <property type="entry name" value="AMP-binding_C"/>
    <property type="match status" value="1"/>
</dbReference>
<protein>
    <submittedName>
        <fullName evidence="6">Acyl-CoA synthetase (AMP-forming)/AMP-acid ligase II</fullName>
    </submittedName>
</protein>
<dbReference type="SUPFAM" id="SSF56801">
    <property type="entry name" value="Acetyl-CoA synthetase-like"/>
    <property type="match status" value="1"/>
</dbReference>
<dbReference type="InterPro" id="IPR025110">
    <property type="entry name" value="AMP-bd_C"/>
</dbReference>
<dbReference type="Proteomes" id="UP000291591">
    <property type="component" value="Unassembled WGS sequence"/>
</dbReference>
<evidence type="ECO:0000259" key="5">
    <source>
        <dbReference type="Pfam" id="PF13193"/>
    </source>
</evidence>
<evidence type="ECO:0000313" key="7">
    <source>
        <dbReference type="Proteomes" id="UP000291591"/>
    </source>
</evidence>
<dbReference type="OrthoDB" id="2579187at2"/>
<feature type="domain" description="AMP-binding enzyme C-terminal" evidence="5">
    <location>
        <begin position="449"/>
        <end position="524"/>
    </location>
</feature>
<organism evidence="6 7">
    <name type="scientific">Pseudonocardia sediminis</name>
    <dbReference type="NCBI Taxonomy" id="1397368"/>
    <lineage>
        <taxon>Bacteria</taxon>
        <taxon>Bacillati</taxon>
        <taxon>Actinomycetota</taxon>
        <taxon>Actinomycetes</taxon>
        <taxon>Pseudonocardiales</taxon>
        <taxon>Pseudonocardiaceae</taxon>
        <taxon>Pseudonocardia</taxon>
    </lineage>
</organism>
<keyword evidence="7" id="KW-1185">Reference proteome</keyword>
<gene>
    <name evidence="6" type="ORF">EV383_1684</name>
</gene>
<evidence type="ECO:0000256" key="2">
    <source>
        <dbReference type="ARBA" id="ARBA00022598"/>
    </source>
</evidence>
<evidence type="ECO:0000256" key="1">
    <source>
        <dbReference type="ARBA" id="ARBA00006432"/>
    </source>
</evidence>
<comment type="similarity">
    <text evidence="1">Belongs to the ATP-dependent AMP-binding enzyme family.</text>
</comment>
<evidence type="ECO:0000256" key="3">
    <source>
        <dbReference type="SAM" id="MobiDB-lite"/>
    </source>
</evidence>
<dbReference type="Pfam" id="PF00501">
    <property type="entry name" value="AMP-binding"/>
    <property type="match status" value="1"/>
</dbReference>
<proteinExistence type="inferred from homology"/>
<feature type="region of interest" description="Disordered" evidence="3">
    <location>
        <begin position="1"/>
        <end position="25"/>
    </location>
</feature>
<dbReference type="EMBL" id="SHKL01000001">
    <property type="protein sequence ID" value="RZT84828.1"/>
    <property type="molecule type" value="Genomic_DNA"/>
</dbReference>
<dbReference type="FunFam" id="3.30.300.30:FF:000008">
    <property type="entry name" value="2,3-dihydroxybenzoate-AMP ligase"/>
    <property type="match status" value="1"/>
</dbReference>
<evidence type="ECO:0000259" key="4">
    <source>
        <dbReference type="Pfam" id="PF00501"/>
    </source>
</evidence>
<dbReference type="Gene3D" id="3.30.300.30">
    <property type="match status" value="1"/>
</dbReference>
<dbReference type="RefSeq" id="WP_130289381.1">
    <property type="nucleotide sequence ID" value="NZ_SHKL01000001.1"/>
</dbReference>
<evidence type="ECO:0000313" key="6">
    <source>
        <dbReference type="EMBL" id="RZT84828.1"/>
    </source>
</evidence>
<dbReference type="Gene3D" id="3.40.50.12780">
    <property type="entry name" value="N-terminal domain of ligase-like"/>
    <property type="match status" value="1"/>
</dbReference>
<accession>A0A4Q7UV71</accession>
<dbReference type="InterPro" id="IPR000873">
    <property type="entry name" value="AMP-dep_synth/lig_dom"/>
</dbReference>
<dbReference type="InterPro" id="IPR045851">
    <property type="entry name" value="AMP-bd_C_sf"/>
</dbReference>
<sequence>MSDVRDPAAPGGPPPDAAAHTSGLAAQHRAAIGRATLGDQLRRHARTRPDKVAVVGYGPDGTRTETTYAELDARANRWAHLLRRLGVARGDRVASMARNSVEVIAAYYGTLKLGAAFTGVNGLYREREVAHQLGHAEPVVVLSDPAFAGVVAAAAPAGTLRLTYGDDADAALAGEPATEPDADVDESCVAMVVYTSGTEAAPKGVLIPHRNYLISTAPAWSWGVNTGPDDTWLFVMPFHTIAGLGSMTTLTMMGATLVLPSTVEPGPALEMIARDRVTVIAQTPTFYLALTAQPGFGPDSVGQVRRAMTYGGQVAPHAVDAWAAAAPEVVWGTYWGQSELSQLGTVGWFRTLDDIPGGDPSWIGKPVTHLETRVVDAEDHDAEVGELICRSPSVMLGYLGDPERTAAVFRDGWVRTGDMVRVDADGNLFFHDRLKDMIKSGGMNVSSQEVERVLHTHPGVLRAAVVGMPDAYWSEAVTAFLVPRPGESPDPDEVIAFCREQLAVFKVPKAVHVVEELPVDPQGKILKRELRRQGAPGPAAAP</sequence>
<dbReference type="InterPro" id="IPR050237">
    <property type="entry name" value="ATP-dep_AMP-bd_enzyme"/>
</dbReference>
<feature type="domain" description="AMP-dependent synthetase/ligase" evidence="4">
    <location>
        <begin position="41"/>
        <end position="399"/>
    </location>
</feature>
<name>A0A4Q7UV71_PSEST</name>
<dbReference type="PANTHER" id="PTHR43767:SF1">
    <property type="entry name" value="NONRIBOSOMAL PEPTIDE SYNTHASE PES1 (EUROFUNG)-RELATED"/>
    <property type="match status" value="1"/>
</dbReference>
<dbReference type="AlphaFoldDB" id="A0A4Q7UV71"/>